<protein>
    <submittedName>
        <fullName evidence="1">Uncharacterized protein</fullName>
    </submittedName>
</protein>
<dbReference type="EMBL" id="OB662073">
    <property type="protein sequence ID" value="CAD7229452.1"/>
    <property type="molecule type" value="Genomic_DNA"/>
</dbReference>
<dbReference type="InterPro" id="IPR011004">
    <property type="entry name" value="Trimer_LpxA-like_sf"/>
</dbReference>
<dbReference type="SUPFAM" id="SSF51161">
    <property type="entry name" value="Trimeric LpxA-like enzymes"/>
    <property type="match status" value="1"/>
</dbReference>
<dbReference type="PANTHER" id="PTHR13061">
    <property type="entry name" value="DYNACTIN SUBUNIT P25"/>
    <property type="match status" value="1"/>
</dbReference>
<dbReference type="OrthoDB" id="9972508at2759"/>
<dbReference type="InterPro" id="IPR001451">
    <property type="entry name" value="Hexapep"/>
</dbReference>
<dbReference type="InterPro" id="IPR050484">
    <property type="entry name" value="Transf_Hexapept/Carb_Anhydrase"/>
</dbReference>
<reference evidence="1" key="1">
    <citation type="submission" date="2020-11" db="EMBL/GenBank/DDBJ databases">
        <authorList>
            <person name="Tran Van P."/>
        </authorList>
    </citation>
    <scope>NUCLEOTIDE SEQUENCE</scope>
</reference>
<evidence type="ECO:0000313" key="1">
    <source>
        <dbReference type="EMBL" id="CAD7229452.1"/>
    </source>
</evidence>
<dbReference type="CDD" id="cd04645">
    <property type="entry name" value="LbH_gamma_CA_like"/>
    <property type="match status" value="1"/>
</dbReference>
<dbReference type="PANTHER" id="PTHR13061:SF29">
    <property type="entry name" value="GAMMA CARBONIC ANHYDRASE-LIKE 1, MITOCHONDRIAL-RELATED"/>
    <property type="match status" value="1"/>
</dbReference>
<gene>
    <name evidence="1" type="ORF">CTOB1V02_LOCUS7322</name>
</gene>
<accession>A0A7R8ZPL0</accession>
<dbReference type="Pfam" id="PF00132">
    <property type="entry name" value="Hexapep"/>
    <property type="match status" value="1"/>
</dbReference>
<dbReference type="AlphaFoldDB" id="A0A7R8ZPL0"/>
<dbReference type="InterPro" id="IPR047324">
    <property type="entry name" value="LbH_gamma_CA-like"/>
</dbReference>
<proteinExistence type="predicted"/>
<dbReference type="Gene3D" id="2.160.10.10">
    <property type="entry name" value="Hexapeptide repeat proteins"/>
    <property type="match status" value="1"/>
</dbReference>
<sequence>MKTYSAKASELEKKWLIVDAKDVVLGRLATIVATRLRGTYIGDDVTVGHGAILHACTVGNECLIGMGAVILDEAVIEPCSMVAAGAVVAPGKVVKSGQIWGGNPARYMRDLKPEELDFLKISADNYVRLAAEYKNQS</sequence>
<name>A0A7R8ZPL0_9CRUS</name>
<organism evidence="1">
    <name type="scientific">Cyprideis torosa</name>
    <dbReference type="NCBI Taxonomy" id="163714"/>
    <lineage>
        <taxon>Eukaryota</taxon>
        <taxon>Metazoa</taxon>
        <taxon>Ecdysozoa</taxon>
        <taxon>Arthropoda</taxon>
        <taxon>Crustacea</taxon>
        <taxon>Oligostraca</taxon>
        <taxon>Ostracoda</taxon>
        <taxon>Podocopa</taxon>
        <taxon>Podocopida</taxon>
        <taxon>Cytherocopina</taxon>
        <taxon>Cytheroidea</taxon>
        <taxon>Cytherideidae</taxon>
        <taxon>Cyprideis</taxon>
    </lineage>
</organism>